<protein>
    <recommendedName>
        <fullName evidence="1">B3/B4 tRNA-binding domain-containing protein</fullName>
    </recommendedName>
</protein>
<dbReference type="PANTHER" id="PTHR39209:SF2">
    <property type="entry name" value="CYTOPLASMIC PROTEIN"/>
    <property type="match status" value="1"/>
</dbReference>
<dbReference type="SUPFAM" id="SSF56037">
    <property type="entry name" value="PheT/TilS domain"/>
    <property type="match status" value="1"/>
</dbReference>
<dbReference type="Proteomes" id="UP000053058">
    <property type="component" value="Unassembled WGS sequence"/>
</dbReference>
<dbReference type="PANTHER" id="PTHR39209">
    <property type="match status" value="1"/>
</dbReference>
<dbReference type="InterPro" id="IPR020825">
    <property type="entry name" value="Phe-tRNA_synthase-like_B3/B4"/>
</dbReference>
<organism evidence="2 3">
    <name type="scientific">Lactococcus lactis subsp. lactis</name>
    <name type="common">Streptococcus lactis</name>
    <dbReference type="NCBI Taxonomy" id="1360"/>
    <lineage>
        <taxon>Bacteria</taxon>
        <taxon>Bacillati</taxon>
        <taxon>Bacillota</taxon>
        <taxon>Bacilli</taxon>
        <taxon>Lactobacillales</taxon>
        <taxon>Streptococcaceae</taxon>
        <taxon>Lactococcus</taxon>
    </lineage>
</organism>
<accession>A0A0V8CPI4</accession>
<proteinExistence type="predicted"/>
<dbReference type="GO" id="GO:0004826">
    <property type="term" value="F:phenylalanine-tRNA ligase activity"/>
    <property type="evidence" value="ECO:0007669"/>
    <property type="project" value="InterPro"/>
</dbReference>
<comment type="caution">
    <text evidence="2">The sequence shown here is derived from an EMBL/GenBank/DDBJ whole genome shotgun (WGS) entry which is preliminary data.</text>
</comment>
<evidence type="ECO:0000313" key="2">
    <source>
        <dbReference type="EMBL" id="KSU02737.1"/>
    </source>
</evidence>
<dbReference type="Gene3D" id="3.50.40.10">
    <property type="entry name" value="Phenylalanyl-trna Synthetase, Chain B, domain 3"/>
    <property type="match status" value="1"/>
</dbReference>
<dbReference type="PATRIC" id="fig|1360.102.peg.1692"/>
<feature type="domain" description="B3/B4 tRNA-binding" evidence="1">
    <location>
        <begin position="67"/>
        <end position="220"/>
    </location>
</feature>
<dbReference type="SMART" id="SM00873">
    <property type="entry name" value="B3_4"/>
    <property type="match status" value="1"/>
</dbReference>
<dbReference type="InterPro" id="IPR005146">
    <property type="entry name" value="B3/B4_tRNA-bd"/>
</dbReference>
<reference evidence="3" key="1">
    <citation type="submission" date="2015-10" db="EMBL/GenBank/DDBJ databases">
        <title>Draft Genome Sequences of 11 Lactococcus lactis subspecies cremoris strains.</title>
        <authorList>
            <person name="Wels M."/>
            <person name="Backus L."/>
            <person name="Boekhorst J."/>
            <person name="Dijkstra A."/>
            <person name="Beerthuizen M."/>
            <person name="Kelly W."/>
            <person name="Siezen R."/>
            <person name="Bachmann H."/>
            <person name="Van Hijum S."/>
        </authorList>
    </citation>
    <scope>NUCLEOTIDE SEQUENCE [LARGE SCALE GENOMIC DNA]</scope>
    <source>
        <strain evidence="3">KF282</strain>
    </source>
</reference>
<gene>
    <name evidence="2" type="ORF">KF282_1941</name>
</gene>
<evidence type="ECO:0000259" key="1">
    <source>
        <dbReference type="SMART" id="SM00873"/>
    </source>
</evidence>
<name>A0A0V8CPI4_LACLL</name>
<dbReference type="EMBL" id="LKLN01000076">
    <property type="protein sequence ID" value="KSU02737.1"/>
    <property type="molecule type" value="Genomic_DNA"/>
</dbReference>
<dbReference type="AlphaFoldDB" id="A0A0V8CPI4"/>
<sequence>MDSKLKVDNSFWDIFPDASISVLTIKGIDNKVQSAVIARTQELLDSSTIKSEKHLTEDTFSSNPIIQDWRQAFTKFKKKKGARSSIEALLKRVSQGQKFNSINPLVDIYNSISLEYGVPCGGEDLNKISDIMHLGTANGGEAFRPLGSDKDDPALPGEVIYYDNEGAICRSFNWREAQRTMLTEHTTDAIMVIEAINEEQQIISEQAILELQYRIQNILGIEGQIEVFTKPQK</sequence>
<dbReference type="GO" id="GO:0003723">
    <property type="term" value="F:RNA binding"/>
    <property type="evidence" value="ECO:0007669"/>
    <property type="project" value="InterPro"/>
</dbReference>
<evidence type="ECO:0000313" key="3">
    <source>
        <dbReference type="Proteomes" id="UP000053058"/>
    </source>
</evidence>
<dbReference type="Pfam" id="PF03483">
    <property type="entry name" value="B3_4"/>
    <property type="match status" value="1"/>
</dbReference>
<dbReference type="RefSeq" id="WP_058218297.1">
    <property type="nucleotide sequence ID" value="NZ_LKLI01000083.1"/>
</dbReference>